<dbReference type="Gene3D" id="3.20.20.140">
    <property type="entry name" value="Metal-dependent hydrolases"/>
    <property type="match status" value="1"/>
</dbReference>
<dbReference type="GO" id="GO:0016831">
    <property type="term" value="F:carboxy-lyase activity"/>
    <property type="evidence" value="ECO:0007669"/>
    <property type="project" value="InterPro"/>
</dbReference>
<gene>
    <name evidence="3" type="ORF">SOCEGT47_012780</name>
</gene>
<reference evidence="3 4" key="1">
    <citation type="submission" date="2015-09" db="EMBL/GenBank/DDBJ databases">
        <title>Sorangium comparison.</title>
        <authorList>
            <person name="Zaburannyi N."/>
            <person name="Bunk B."/>
            <person name="Overmann J."/>
            <person name="Mueller R."/>
        </authorList>
    </citation>
    <scope>NUCLEOTIDE SEQUENCE [LARGE SCALE GENOMIC DNA]</scope>
    <source>
        <strain evidence="3 4">So ceGT47</strain>
    </source>
</reference>
<dbReference type="AlphaFoldDB" id="A0A4P2PVP4"/>
<dbReference type="Proteomes" id="UP000295781">
    <property type="component" value="Chromosome"/>
</dbReference>
<dbReference type="PANTHER" id="PTHR21240:SF28">
    <property type="entry name" value="ISO-OROTATE DECARBOXYLASE (EUROFUNG)"/>
    <property type="match status" value="1"/>
</dbReference>
<protein>
    <recommendedName>
        <fullName evidence="2">Amidohydrolase-related domain-containing protein</fullName>
    </recommendedName>
</protein>
<dbReference type="InterPro" id="IPR032466">
    <property type="entry name" value="Metal_Hydrolase"/>
</dbReference>
<dbReference type="GO" id="GO:0019748">
    <property type="term" value="P:secondary metabolic process"/>
    <property type="evidence" value="ECO:0007669"/>
    <property type="project" value="TreeGrafter"/>
</dbReference>
<proteinExistence type="predicted"/>
<evidence type="ECO:0000256" key="1">
    <source>
        <dbReference type="ARBA" id="ARBA00023239"/>
    </source>
</evidence>
<name>A0A4P2PVP4_SORCE</name>
<dbReference type="InterPro" id="IPR032465">
    <property type="entry name" value="ACMSD"/>
</dbReference>
<evidence type="ECO:0000313" key="4">
    <source>
        <dbReference type="Proteomes" id="UP000295781"/>
    </source>
</evidence>
<dbReference type="GO" id="GO:0005737">
    <property type="term" value="C:cytoplasm"/>
    <property type="evidence" value="ECO:0007669"/>
    <property type="project" value="TreeGrafter"/>
</dbReference>
<dbReference type="GO" id="GO:0016787">
    <property type="term" value="F:hydrolase activity"/>
    <property type="evidence" value="ECO:0007669"/>
    <property type="project" value="InterPro"/>
</dbReference>
<organism evidence="3 4">
    <name type="scientific">Sorangium cellulosum</name>
    <name type="common">Polyangium cellulosum</name>
    <dbReference type="NCBI Taxonomy" id="56"/>
    <lineage>
        <taxon>Bacteria</taxon>
        <taxon>Pseudomonadati</taxon>
        <taxon>Myxococcota</taxon>
        <taxon>Polyangia</taxon>
        <taxon>Polyangiales</taxon>
        <taxon>Polyangiaceae</taxon>
        <taxon>Sorangium</taxon>
    </lineage>
</organism>
<dbReference type="SUPFAM" id="SSF51556">
    <property type="entry name" value="Metallo-dependent hydrolases"/>
    <property type="match status" value="1"/>
</dbReference>
<accession>A0A4P2PVP4</accession>
<dbReference type="PANTHER" id="PTHR21240">
    <property type="entry name" value="2-AMINO-3-CARBOXYLMUCONATE-6-SEMIALDEHYDE DECARBOXYLASE"/>
    <property type="match status" value="1"/>
</dbReference>
<dbReference type="Pfam" id="PF04909">
    <property type="entry name" value="Amidohydro_2"/>
    <property type="match status" value="1"/>
</dbReference>
<evidence type="ECO:0000259" key="2">
    <source>
        <dbReference type="Pfam" id="PF04909"/>
    </source>
</evidence>
<dbReference type="InterPro" id="IPR006680">
    <property type="entry name" value="Amidohydro-rel"/>
</dbReference>
<dbReference type="EMBL" id="CP012670">
    <property type="protein sequence ID" value="AUX20804.1"/>
    <property type="molecule type" value="Genomic_DNA"/>
</dbReference>
<feature type="domain" description="Amidohydrolase-related" evidence="2">
    <location>
        <begin position="94"/>
        <end position="386"/>
    </location>
</feature>
<dbReference type="OrthoDB" id="8673173at2"/>
<evidence type="ECO:0000313" key="3">
    <source>
        <dbReference type="EMBL" id="AUX20804.1"/>
    </source>
</evidence>
<keyword evidence="1" id="KW-0456">Lyase</keyword>
<sequence length="402" mass="44330">MRDGFRILDVDRHVMEPIGLWPEYLPADRMDLAPRLTPCIPEGETLASRLDRLGEDALLPVPPILTVAGRPVMREVSEVAHIEIGLAAARRHGALRAAERPEGHLAEMDRSGVDVALLLPTFASCLVYNDEIDAGRSRAYARAYNLWLRDFCAVAPARLKGAALLSRHDPASMVADLEWALGEGFGVVVLRPNPVLGTTLSSQVYGPFWQACARHSVPVLFHEGSHTRVSAAGADRFESYFGQHACSHPMEAMMALLSLIEGGVLESHPALRVGFLEAGCGWLPYWLWRLDEVEYARLAREVRARVRRRPSEYFQRQCWIALEPGEAMLDRVAAEIGPQRLVFGTDFPHLDHDLDGVDALFSLRETLGDAALRAILWDNPAALLGLPPAEPSDPGAAPRQRA</sequence>